<protein>
    <submittedName>
        <fullName evidence="4">Uncharacterized protein</fullName>
    </submittedName>
</protein>
<dbReference type="InterPro" id="IPR036770">
    <property type="entry name" value="Ankyrin_rpt-contain_sf"/>
</dbReference>
<dbReference type="PANTHER" id="PTHR24123">
    <property type="entry name" value="ANKYRIN REPEAT-CONTAINING"/>
    <property type="match status" value="1"/>
</dbReference>
<accession>A0AAW0YEF6</accession>
<dbReference type="InterPro" id="IPR051165">
    <property type="entry name" value="Multifunctional_ANK_Repeat"/>
</dbReference>
<dbReference type="PROSITE" id="PS50088">
    <property type="entry name" value="ANK_REPEAT"/>
    <property type="match status" value="1"/>
</dbReference>
<evidence type="ECO:0000313" key="4">
    <source>
        <dbReference type="EMBL" id="KAK8748649.1"/>
    </source>
</evidence>
<reference evidence="4 5" key="1">
    <citation type="journal article" date="2024" name="BMC Genomics">
        <title>Genome assembly of redclaw crayfish (Cherax quadricarinatus) provides insights into its immune adaptation and hypoxia tolerance.</title>
        <authorList>
            <person name="Liu Z."/>
            <person name="Zheng J."/>
            <person name="Li H."/>
            <person name="Fang K."/>
            <person name="Wang S."/>
            <person name="He J."/>
            <person name="Zhou D."/>
            <person name="Weng S."/>
            <person name="Chi M."/>
            <person name="Gu Z."/>
            <person name="He J."/>
            <person name="Li F."/>
            <person name="Wang M."/>
        </authorList>
    </citation>
    <scope>NUCLEOTIDE SEQUENCE [LARGE SCALE GENOMIC DNA]</scope>
    <source>
        <strain evidence="4">ZL_2023a</strain>
    </source>
</reference>
<keyword evidence="5" id="KW-1185">Reference proteome</keyword>
<dbReference type="Pfam" id="PF12796">
    <property type="entry name" value="Ank_2"/>
    <property type="match status" value="1"/>
</dbReference>
<dbReference type="InterPro" id="IPR002110">
    <property type="entry name" value="Ankyrin_rpt"/>
</dbReference>
<gene>
    <name evidence="4" type="ORF">OTU49_015919</name>
</gene>
<dbReference type="Gene3D" id="1.25.40.20">
    <property type="entry name" value="Ankyrin repeat-containing domain"/>
    <property type="match status" value="2"/>
</dbReference>
<dbReference type="PANTHER" id="PTHR24123:SF33">
    <property type="entry name" value="PROTEIN HOS4"/>
    <property type="match status" value="1"/>
</dbReference>
<comment type="caution">
    <text evidence="4">The sequence shown here is derived from an EMBL/GenBank/DDBJ whole genome shotgun (WGS) entry which is preliminary data.</text>
</comment>
<evidence type="ECO:0000256" key="3">
    <source>
        <dbReference type="PROSITE-ProRule" id="PRU00023"/>
    </source>
</evidence>
<dbReference type="SMART" id="SM00248">
    <property type="entry name" value="ANK"/>
    <property type="match status" value="3"/>
</dbReference>
<dbReference type="SUPFAM" id="SSF48403">
    <property type="entry name" value="Ankyrin repeat"/>
    <property type="match status" value="1"/>
</dbReference>
<organism evidence="4 5">
    <name type="scientific">Cherax quadricarinatus</name>
    <name type="common">Australian red claw crayfish</name>
    <dbReference type="NCBI Taxonomy" id="27406"/>
    <lineage>
        <taxon>Eukaryota</taxon>
        <taxon>Metazoa</taxon>
        <taxon>Ecdysozoa</taxon>
        <taxon>Arthropoda</taxon>
        <taxon>Crustacea</taxon>
        <taxon>Multicrustacea</taxon>
        <taxon>Malacostraca</taxon>
        <taxon>Eumalacostraca</taxon>
        <taxon>Eucarida</taxon>
        <taxon>Decapoda</taxon>
        <taxon>Pleocyemata</taxon>
        <taxon>Astacidea</taxon>
        <taxon>Parastacoidea</taxon>
        <taxon>Parastacidae</taxon>
        <taxon>Cherax</taxon>
    </lineage>
</organism>
<dbReference type="EMBL" id="JARKIK010000011">
    <property type="protein sequence ID" value="KAK8748649.1"/>
    <property type="molecule type" value="Genomic_DNA"/>
</dbReference>
<dbReference type="Proteomes" id="UP001445076">
    <property type="component" value="Unassembled WGS sequence"/>
</dbReference>
<name>A0AAW0YEF6_CHEQU</name>
<dbReference type="AlphaFoldDB" id="A0AAW0YEF6"/>
<feature type="repeat" description="ANK" evidence="3">
    <location>
        <begin position="312"/>
        <end position="337"/>
    </location>
</feature>
<evidence type="ECO:0000256" key="1">
    <source>
        <dbReference type="ARBA" id="ARBA00022737"/>
    </source>
</evidence>
<proteinExistence type="predicted"/>
<dbReference type="PROSITE" id="PS50297">
    <property type="entry name" value="ANK_REP_REGION"/>
    <property type="match status" value="1"/>
</dbReference>
<evidence type="ECO:0000313" key="5">
    <source>
        <dbReference type="Proteomes" id="UP001445076"/>
    </source>
</evidence>
<evidence type="ECO:0000256" key="2">
    <source>
        <dbReference type="ARBA" id="ARBA00023043"/>
    </source>
</evidence>
<keyword evidence="1" id="KW-0677">Repeat</keyword>
<keyword evidence="2 3" id="KW-0040">ANK repeat</keyword>
<sequence>MVSSAKPVVKFKDFLEASRSGNVKVMQDLLMKGVHILPLGSRKDPLLEAIHGGHRDAVFLLLSAGAPLCAHGLVGNTPFEAAHSTIGLPALFPALIRKALCDRLQAEIDMIPGCDNLQNIMKDGMSYLKTTTEVSGHKLGEELSTWLDCWPMSTSVNYTDMLAMAAASGLTLTCQLLGVAGVCLNPLPHHLHPLVQALNNHHHDTAYSLCRDLKMNPYSTECNLDYVSEQLINDLLESELEKFERKLRKKEVGETATKELLDYAKGIKEGQTDKQIKTFLYLLAELSLVTVFHRTVRMTTNLDIDEIVHEASRSTMLHIAAAYGKINMVEYLLSQGARYMYSTCGGLNASHLAALRGHKECMEYIVGYTGNAVECSMGMKPSVILQHFNENVKRCHLDLLSFQEVLVISNTKGDLAKAKLILKGKSHKLGITNPTNLWDNLLQEEKKMDGIISREFESIVKHDVHMLFDNIRNVDPRFTGKIVYYSPLTEKLEFFLPENLEFYLELDEYNALKEGCISVKELERNAIKNEECVIGISSSREQTLFIGANFRNTFCKAAHEALSATSFKFLALIPPFLAHTSTGVCIYAMYREKQKILPLRIMLTPVLKVPRPQGLHLHKLPKRFQNDLQSHTYEHIANTSESNWLYIYNFAHKCIIDGIRVEEHIVLQACCYFAKLLSTCWWLPKQEHRRHGRAWQIYPVGVNVPSLRTLKSLFLEELIEREEHMWGKEHFIERIISVLSRGLYSGKSAESFIVPPQWDPKLSGGIQATIQFLQNLQKSYNDKIRKNNIFNKKQ</sequence>